<feature type="transmembrane region" description="Helical" evidence="8">
    <location>
        <begin position="297"/>
        <end position="319"/>
    </location>
</feature>
<dbReference type="InterPro" id="IPR020846">
    <property type="entry name" value="MFS_dom"/>
</dbReference>
<keyword evidence="11" id="KW-1185">Reference proteome</keyword>
<dbReference type="PANTHER" id="PTHR42718:SF9">
    <property type="entry name" value="MAJOR FACILITATOR SUPERFAMILY MULTIDRUG TRANSPORTER MFSC"/>
    <property type="match status" value="1"/>
</dbReference>
<protein>
    <submittedName>
        <fullName evidence="10">DHA2 family efflux MFS transporter permease subunit</fullName>
    </submittedName>
</protein>
<feature type="transmembrane region" description="Helical" evidence="8">
    <location>
        <begin position="270"/>
        <end position="291"/>
    </location>
</feature>
<dbReference type="Proteomes" id="UP001398420">
    <property type="component" value="Unassembled WGS sequence"/>
</dbReference>
<dbReference type="SUPFAM" id="SSF103473">
    <property type="entry name" value="MFS general substrate transporter"/>
    <property type="match status" value="1"/>
</dbReference>
<dbReference type="Gene3D" id="1.20.1250.20">
    <property type="entry name" value="MFS general substrate transporter like domains"/>
    <property type="match status" value="1"/>
</dbReference>
<keyword evidence="7 8" id="KW-0472">Membrane</keyword>
<name>A0ABU9LIW2_9BACL</name>
<feature type="transmembrane region" description="Helical" evidence="8">
    <location>
        <begin position="51"/>
        <end position="71"/>
    </location>
</feature>
<feature type="transmembrane region" description="Helical" evidence="8">
    <location>
        <begin position="331"/>
        <end position="350"/>
    </location>
</feature>
<feature type="transmembrane region" description="Helical" evidence="8">
    <location>
        <begin position="200"/>
        <end position="217"/>
    </location>
</feature>
<keyword evidence="5 8" id="KW-0812">Transmembrane</keyword>
<dbReference type="Pfam" id="PF07690">
    <property type="entry name" value="MFS_1"/>
    <property type="match status" value="1"/>
</dbReference>
<dbReference type="PRINTS" id="PR01036">
    <property type="entry name" value="TCRTETB"/>
</dbReference>
<dbReference type="RefSeq" id="WP_342302722.1">
    <property type="nucleotide sequence ID" value="NZ_JBCEWA010000003.1"/>
</dbReference>
<evidence type="ECO:0000256" key="4">
    <source>
        <dbReference type="ARBA" id="ARBA00022475"/>
    </source>
</evidence>
<dbReference type="PANTHER" id="PTHR42718">
    <property type="entry name" value="MAJOR FACILITATOR SUPERFAMILY MULTIDRUG TRANSPORTER MFSC"/>
    <property type="match status" value="1"/>
</dbReference>
<evidence type="ECO:0000256" key="8">
    <source>
        <dbReference type="SAM" id="Phobius"/>
    </source>
</evidence>
<dbReference type="NCBIfam" id="TIGR00711">
    <property type="entry name" value="efflux_EmrB"/>
    <property type="match status" value="1"/>
</dbReference>
<feature type="transmembrane region" description="Helical" evidence="8">
    <location>
        <begin position="356"/>
        <end position="379"/>
    </location>
</feature>
<accession>A0ABU9LIW2</accession>
<feature type="transmembrane region" description="Helical" evidence="8">
    <location>
        <begin position="438"/>
        <end position="455"/>
    </location>
</feature>
<feature type="transmembrane region" description="Helical" evidence="8">
    <location>
        <begin position="78"/>
        <end position="98"/>
    </location>
</feature>
<dbReference type="InterPro" id="IPR011701">
    <property type="entry name" value="MFS"/>
</dbReference>
<sequence length="471" mass="51638">MQQELSKKTKNLIVFVMIVGCFFSALNQTLLNVALPHLMKVFDVSPDTIQWLTTGFMLVNGVLIPLTAYLMKRFTTRDLFICSITLLLVGSIICAAAPSFNVLLIGRMIQAAGAAIILPLMMTVILYLYPSEERGSVMGKIGFAIIFAPAIAPTLSGLVIDYTSWRWLFIGMIPISILIIFLAWKLLVNVTETENAKLDIGSMLLSTTGFALLLFGFSSAGSKGWSDPIVWSTTLIGLIIVSIFCRVQIRSNNPLLNLNVFHYRMFSITTIINVVVTILMYADLILLPMFLQDSRGFTALQAGILLFPGAAINAALSPVTGILQDKYGPKPLFFIGISLVAVSMLAVTNLTEATPYLYLLLRTVVLRIGLSFITMPLNAAALNSLPLELGSHGSAVNNTIRQLAGAMGTAVVITVYSIQTKAHYHEHDATVLATNDAYKLMFIISLLALIVVFFVPGRKKELELEQHIRRD</sequence>
<feature type="transmembrane region" description="Helical" evidence="8">
    <location>
        <begin position="229"/>
        <end position="249"/>
    </location>
</feature>
<reference evidence="10 11" key="1">
    <citation type="submission" date="2024-04" db="EMBL/GenBank/DDBJ databases">
        <authorList>
            <person name="Wu Y.S."/>
            <person name="Zhang L."/>
        </authorList>
    </citation>
    <scope>NUCLEOTIDE SEQUENCE [LARGE SCALE GENOMIC DNA]</scope>
    <source>
        <strain evidence="10 11">KG-01</strain>
    </source>
</reference>
<evidence type="ECO:0000256" key="7">
    <source>
        <dbReference type="ARBA" id="ARBA00023136"/>
    </source>
</evidence>
<feature type="transmembrane region" description="Helical" evidence="8">
    <location>
        <begin position="12"/>
        <end position="31"/>
    </location>
</feature>
<keyword evidence="6 8" id="KW-1133">Transmembrane helix</keyword>
<evidence type="ECO:0000256" key="5">
    <source>
        <dbReference type="ARBA" id="ARBA00022692"/>
    </source>
</evidence>
<dbReference type="PROSITE" id="PS51257">
    <property type="entry name" value="PROKAR_LIPOPROTEIN"/>
    <property type="match status" value="1"/>
</dbReference>
<comment type="subcellular location">
    <subcellularLocation>
        <location evidence="1">Cell membrane</location>
        <topology evidence="1">Multi-pass membrane protein</topology>
    </subcellularLocation>
</comment>
<comment type="caution">
    <text evidence="10">The sequence shown here is derived from an EMBL/GenBank/DDBJ whole genome shotgun (WGS) entry which is preliminary data.</text>
</comment>
<feature type="transmembrane region" description="Helical" evidence="8">
    <location>
        <begin position="166"/>
        <end position="188"/>
    </location>
</feature>
<evidence type="ECO:0000259" key="9">
    <source>
        <dbReference type="PROSITE" id="PS50850"/>
    </source>
</evidence>
<evidence type="ECO:0000256" key="3">
    <source>
        <dbReference type="ARBA" id="ARBA00022448"/>
    </source>
</evidence>
<evidence type="ECO:0000313" key="10">
    <source>
        <dbReference type="EMBL" id="MEL5987718.1"/>
    </source>
</evidence>
<dbReference type="EMBL" id="JBCEWA010000003">
    <property type="protein sequence ID" value="MEL5987718.1"/>
    <property type="molecule type" value="Genomic_DNA"/>
</dbReference>
<dbReference type="CDD" id="cd17503">
    <property type="entry name" value="MFS_LmrB_MDR_like"/>
    <property type="match status" value="1"/>
</dbReference>
<dbReference type="PROSITE" id="PS50850">
    <property type="entry name" value="MFS"/>
    <property type="match status" value="1"/>
</dbReference>
<feature type="transmembrane region" description="Helical" evidence="8">
    <location>
        <begin position="400"/>
        <end position="418"/>
    </location>
</feature>
<dbReference type="Gene3D" id="1.20.1720.10">
    <property type="entry name" value="Multidrug resistance protein D"/>
    <property type="match status" value="1"/>
</dbReference>
<comment type="similarity">
    <text evidence="2">Belongs to the major facilitator superfamily. EmrB family.</text>
</comment>
<evidence type="ECO:0000313" key="11">
    <source>
        <dbReference type="Proteomes" id="UP001398420"/>
    </source>
</evidence>
<proteinExistence type="inferred from homology"/>
<feature type="transmembrane region" description="Helical" evidence="8">
    <location>
        <begin position="141"/>
        <end position="160"/>
    </location>
</feature>
<keyword evidence="4" id="KW-1003">Cell membrane</keyword>
<feature type="transmembrane region" description="Helical" evidence="8">
    <location>
        <begin position="104"/>
        <end position="129"/>
    </location>
</feature>
<evidence type="ECO:0000256" key="2">
    <source>
        <dbReference type="ARBA" id="ARBA00008537"/>
    </source>
</evidence>
<evidence type="ECO:0000256" key="1">
    <source>
        <dbReference type="ARBA" id="ARBA00004651"/>
    </source>
</evidence>
<evidence type="ECO:0000256" key="6">
    <source>
        <dbReference type="ARBA" id="ARBA00022989"/>
    </source>
</evidence>
<gene>
    <name evidence="10" type="ORF">AAF454_04750</name>
</gene>
<keyword evidence="3" id="KW-0813">Transport</keyword>
<feature type="domain" description="Major facilitator superfamily (MFS) profile" evidence="9">
    <location>
        <begin position="13"/>
        <end position="460"/>
    </location>
</feature>
<organism evidence="10 11">
    <name type="scientific">Kurthia gibsonii</name>
    <dbReference type="NCBI Taxonomy" id="33946"/>
    <lineage>
        <taxon>Bacteria</taxon>
        <taxon>Bacillati</taxon>
        <taxon>Bacillota</taxon>
        <taxon>Bacilli</taxon>
        <taxon>Bacillales</taxon>
        <taxon>Caryophanaceae</taxon>
        <taxon>Kurthia</taxon>
    </lineage>
</organism>
<dbReference type="InterPro" id="IPR004638">
    <property type="entry name" value="EmrB-like"/>
</dbReference>
<dbReference type="InterPro" id="IPR036259">
    <property type="entry name" value="MFS_trans_sf"/>
</dbReference>